<organism evidence="3 4">
    <name type="scientific">Penicillium cosmopolitanum</name>
    <dbReference type="NCBI Taxonomy" id="1131564"/>
    <lineage>
        <taxon>Eukaryota</taxon>
        <taxon>Fungi</taxon>
        <taxon>Dikarya</taxon>
        <taxon>Ascomycota</taxon>
        <taxon>Pezizomycotina</taxon>
        <taxon>Eurotiomycetes</taxon>
        <taxon>Eurotiomycetidae</taxon>
        <taxon>Eurotiales</taxon>
        <taxon>Aspergillaceae</taxon>
        <taxon>Penicillium</taxon>
    </lineage>
</organism>
<evidence type="ECO:0000313" key="4">
    <source>
        <dbReference type="Proteomes" id="UP001147747"/>
    </source>
</evidence>
<dbReference type="AlphaFoldDB" id="A0A9W9W565"/>
<dbReference type="OrthoDB" id="4306135at2759"/>
<dbReference type="EMBL" id="JAPZBU010000005">
    <property type="protein sequence ID" value="KAJ5403683.1"/>
    <property type="molecule type" value="Genomic_DNA"/>
</dbReference>
<name>A0A9W9W565_9EURO</name>
<keyword evidence="2" id="KW-0472">Membrane</keyword>
<sequence length="446" mass="49998">MRSVKHPLGSIDTRLAMTDSLVDDHLHSPSFASMVFMDGMQPGNQGTEETDFLMDSHLSLPVQRPGKRYPHLELDVAMDKYHTLDGFAEPLNPQNTPASHTYSGSGSPQDTCRRIKTDSLRTSSAPQALFIDWCPPGSSLNLIDNDDLLNCQSRRFSADDEPRSTTPITRIKKSGKAAESHPKRSLADIISSARCVRFSPPPTPPGHSPRPIQRPLPSIERKNDYIASFRQQKQFEKWRVAARAKSQRASPYRSPKKFSRPVSVQLNAQPEICFSPSKMPLHQDTDSFGNSQSQEHTETYIPPDETITPTTHQRQLFKLVAVSLSLHHIRNATKSSESGLRAMNLQLSYSLRPIGTRLQDEEARNVVSCATMNDLLLYIFFIVPEFVLRGPLAILHSLNRVAHTRTGLAALFILRLFLSIFLELLAPILSKLGMNAILRSNLRAQY</sequence>
<feature type="region of interest" description="Disordered" evidence="1">
    <location>
        <begin position="92"/>
        <end position="111"/>
    </location>
</feature>
<feature type="region of interest" description="Disordered" evidence="1">
    <location>
        <begin position="286"/>
        <end position="307"/>
    </location>
</feature>
<evidence type="ECO:0000313" key="3">
    <source>
        <dbReference type="EMBL" id="KAJ5403683.1"/>
    </source>
</evidence>
<gene>
    <name evidence="3" type="ORF">N7509_003554</name>
</gene>
<feature type="region of interest" description="Disordered" evidence="1">
    <location>
        <begin position="157"/>
        <end position="184"/>
    </location>
</feature>
<feature type="compositionally biased region" description="Polar residues" evidence="1">
    <location>
        <begin position="92"/>
        <end position="110"/>
    </location>
</feature>
<evidence type="ECO:0000256" key="2">
    <source>
        <dbReference type="SAM" id="Phobius"/>
    </source>
</evidence>
<reference evidence="3" key="2">
    <citation type="journal article" date="2023" name="IMA Fungus">
        <title>Comparative genomic study of the Penicillium genus elucidates a diverse pangenome and 15 lateral gene transfer events.</title>
        <authorList>
            <person name="Petersen C."/>
            <person name="Sorensen T."/>
            <person name="Nielsen M.R."/>
            <person name="Sondergaard T.E."/>
            <person name="Sorensen J.L."/>
            <person name="Fitzpatrick D.A."/>
            <person name="Frisvad J.C."/>
            <person name="Nielsen K.L."/>
        </authorList>
    </citation>
    <scope>NUCLEOTIDE SEQUENCE</scope>
    <source>
        <strain evidence="3">IBT 29677</strain>
    </source>
</reference>
<feature type="transmembrane region" description="Helical" evidence="2">
    <location>
        <begin position="375"/>
        <end position="395"/>
    </location>
</feature>
<keyword evidence="2" id="KW-1133">Transmembrane helix</keyword>
<evidence type="ECO:0000256" key="1">
    <source>
        <dbReference type="SAM" id="MobiDB-lite"/>
    </source>
</evidence>
<feature type="transmembrane region" description="Helical" evidence="2">
    <location>
        <begin position="407"/>
        <end position="429"/>
    </location>
</feature>
<reference evidence="3" key="1">
    <citation type="submission" date="2022-12" db="EMBL/GenBank/DDBJ databases">
        <authorList>
            <person name="Petersen C."/>
        </authorList>
    </citation>
    <scope>NUCLEOTIDE SEQUENCE</scope>
    <source>
        <strain evidence="3">IBT 29677</strain>
    </source>
</reference>
<keyword evidence="2" id="KW-0812">Transmembrane</keyword>
<dbReference type="RefSeq" id="XP_056490925.1">
    <property type="nucleotide sequence ID" value="XM_056628191.1"/>
</dbReference>
<dbReference type="Proteomes" id="UP001147747">
    <property type="component" value="Unassembled WGS sequence"/>
</dbReference>
<protein>
    <submittedName>
        <fullName evidence="3">Uncharacterized protein</fullName>
    </submittedName>
</protein>
<keyword evidence="4" id="KW-1185">Reference proteome</keyword>
<accession>A0A9W9W565</accession>
<comment type="caution">
    <text evidence="3">The sequence shown here is derived from an EMBL/GenBank/DDBJ whole genome shotgun (WGS) entry which is preliminary data.</text>
</comment>
<dbReference type="GeneID" id="81367171"/>
<proteinExistence type="predicted"/>